<dbReference type="EMBL" id="CP119312">
    <property type="protein sequence ID" value="WEK03513.1"/>
    <property type="molecule type" value="Genomic_DNA"/>
</dbReference>
<dbReference type="SUPFAM" id="SSF53187">
    <property type="entry name" value="Zn-dependent exopeptidases"/>
    <property type="match status" value="1"/>
</dbReference>
<dbReference type="PIRSF" id="PIRSF029730">
    <property type="entry name" value="UCP029730"/>
    <property type="match status" value="1"/>
</dbReference>
<dbReference type="InterPro" id="IPR011227">
    <property type="entry name" value="UCP029730"/>
</dbReference>
<dbReference type="InterPro" id="IPR007709">
    <property type="entry name" value="N-FG_amidohydro"/>
</dbReference>
<protein>
    <submittedName>
        <fullName evidence="1">N-formylglutamate amidohydrolase</fullName>
    </submittedName>
</protein>
<dbReference type="Proteomes" id="UP001217476">
    <property type="component" value="Chromosome"/>
</dbReference>
<gene>
    <name evidence="1" type="ORF">P0Y65_15105</name>
</gene>
<evidence type="ECO:0000313" key="1">
    <source>
        <dbReference type="EMBL" id="WEK03513.1"/>
    </source>
</evidence>
<accession>A0AAJ5VU42</accession>
<name>A0AAJ5VU42_9HYPH</name>
<organism evidence="1 2">
    <name type="scientific">Candidatus Devosia phytovorans</name>
    <dbReference type="NCBI Taxonomy" id="3121372"/>
    <lineage>
        <taxon>Bacteria</taxon>
        <taxon>Pseudomonadati</taxon>
        <taxon>Pseudomonadota</taxon>
        <taxon>Alphaproteobacteria</taxon>
        <taxon>Hyphomicrobiales</taxon>
        <taxon>Devosiaceae</taxon>
        <taxon>Devosia</taxon>
    </lineage>
</organism>
<reference evidence="1" key="1">
    <citation type="submission" date="2023-03" db="EMBL/GenBank/DDBJ databases">
        <title>Andean soil-derived lignocellulolytic bacterial consortium as a source of novel taxa and putative plastic-active enzymes.</title>
        <authorList>
            <person name="Diaz-Garcia L."/>
            <person name="Chuvochina M."/>
            <person name="Feuerriegel G."/>
            <person name="Bunk B."/>
            <person name="Sproer C."/>
            <person name="Streit W.R."/>
            <person name="Rodriguez L.M."/>
            <person name="Overmann J."/>
            <person name="Jimenez D.J."/>
        </authorList>
    </citation>
    <scope>NUCLEOTIDE SEQUENCE</scope>
    <source>
        <strain evidence="1">MAG 4196</strain>
    </source>
</reference>
<dbReference type="AlphaFoldDB" id="A0AAJ5VU42"/>
<sequence length="256" mass="28119">MNISNQNAVLVSNARGSSPFVMVCDHASNRIPSQYDGLGLTPVERLSHIAWDPGALSVSRALCEMLDAPLVQSTVSRIVIDCNRDLDAPDLIWTLSEKTRIAANENLGTDERQYRIDHFHRPYHASIETLLEARRHAGRETILVCMHSFTPVYHGVARPWPIGLIHGVDTGYTSALYDALKADDPSLNVGWNEPYAALNGVTLTLEKHGDGRGLDATMVEIRHDEILEPAGVLSWASRLAHCLETARVARKGAVAV</sequence>
<evidence type="ECO:0000313" key="2">
    <source>
        <dbReference type="Proteomes" id="UP001217476"/>
    </source>
</evidence>
<dbReference type="Gene3D" id="3.40.630.40">
    <property type="entry name" value="Zn-dependent exopeptidases"/>
    <property type="match status" value="1"/>
</dbReference>
<dbReference type="Pfam" id="PF05013">
    <property type="entry name" value="FGase"/>
    <property type="match status" value="1"/>
</dbReference>
<proteinExistence type="predicted"/>